<dbReference type="InterPro" id="IPR013830">
    <property type="entry name" value="SGNH_hydro"/>
</dbReference>
<name>A0ABV9VLM0_9ACTN</name>
<keyword evidence="1" id="KW-0472">Membrane</keyword>
<sequence>MAFCLLVGIPATIALTPPQQLTVAGQELFVGARVPSPSLSGPVQLVQIGNTRLDVAPLEVYGPLRPQLTLGPIQRNAAAAAAADPATGSQVRATAMSTVGTGFLRWYGWATLGLLAVTLTATAVAAHLRILATLRRQSRRPHQHLPAAELWQRGTRQSLRMTAVAVAVTMVAWAGAGALAYSGTVQGLQGVRSLADLVGTHHLPPLPVGPKATGYTGAVIGDSRAARVGGAPVAGATADDTACGRSSDSLAGEIGSMQGSRVLNLACSGASIPSGLLGPQTQGGRTLPSQVGRLQQVQGLKFVTVVIGPNDLSWGDFLRYCYAADCQDNLTEGEFDYRLAAFDRDYGELLQALNDLPGRPQIIVMTSYDVFNPDANCGDAKGPAGVSGLTPAGITVLSSRNKALNDLLVSGAQKYRFSIATPRLAPLCTDSVDGLGADIQGLGDSNPFHPTGTGSIRMASAVVAAVKPDAGG</sequence>
<dbReference type="SUPFAM" id="SSF52266">
    <property type="entry name" value="SGNH hydrolase"/>
    <property type="match status" value="1"/>
</dbReference>
<dbReference type="RefSeq" id="WP_380112419.1">
    <property type="nucleotide sequence ID" value="NZ_JBHSIU010000001.1"/>
</dbReference>
<dbReference type="Proteomes" id="UP001595912">
    <property type="component" value="Unassembled WGS sequence"/>
</dbReference>
<proteinExistence type="predicted"/>
<organism evidence="3 4">
    <name type="scientific">Dactylosporangium cerinum</name>
    <dbReference type="NCBI Taxonomy" id="1434730"/>
    <lineage>
        <taxon>Bacteria</taxon>
        <taxon>Bacillati</taxon>
        <taxon>Actinomycetota</taxon>
        <taxon>Actinomycetes</taxon>
        <taxon>Micromonosporales</taxon>
        <taxon>Micromonosporaceae</taxon>
        <taxon>Dactylosporangium</taxon>
    </lineage>
</organism>
<evidence type="ECO:0000313" key="3">
    <source>
        <dbReference type="EMBL" id="MFC4996223.1"/>
    </source>
</evidence>
<evidence type="ECO:0000259" key="2">
    <source>
        <dbReference type="Pfam" id="PF13472"/>
    </source>
</evidence>
<evidence type="ECO:0000313" key="4">
    <source>
        <dbReference type="Proteomes" id="UP001595912"/>
    </source>
</evidence>
<dbReference type="Gene3D" id="3.40.50.1110">
    <property type="entry name" value="SGNH hydrolase"/>
    <property type="match status" value="1"/>
</dbReference>
<dbReference type="InterPro" id="IPR036514">
    <property type="entry name" value="SGNH_hydro_sf"/>
</dbReference>
<keyword evidence="4" id="KW-1185">Reference proteome</keyword>
<evidence type="ECO:0000256" key="1">
    <source>
        <dbReference type="SAM" id="Phobius"/>
    </source>
</evidence>
<feature type="domain" description="SGNH hydrolase-type esterase" evidence="2">
    <location>
        <begin position="219"/>
        <end position="454"/>
    </location>
</feature>
<keyword evidence="1" id="KW-1133">Transmembrane helix</keyword>
<accession>A0ABV9VLM0</accession>
<feature type="transmembrane region" description="Helical" evidence="1">
    <location>
        <begin position="106"/>
        <end position="132"/>
    </location>
</feature>
<protein>
    <submittedName>
        <fullName evidence="3">GDSL-type esterase/lipase family protein</fullName>
    </submittedName>
</protein>
<gene>
    <name evidence="3" type="ORF">ACFPIJ_00065</name>
</gene>
<feature type="transmembrane region" description="Helical" evidence="1">
    <location>
        <begin position="161"/>
        <end position="181"/>
    </location>
</feature>
<reference evidence="4" key="1">
    <citation type="journal article" date="2019" name="Int. J. Syst. Evol. Microbiol.">
        <title>The Global Catalogue of Microorganisms (GCM) 10K type strain sequencing project: providing services to taxonomists for standard genome sequencing and annotation.</title>
        <authorList>
            <consortium name="The Broad Institute Genomics Platform"/>
            <consortium name="The Broad Institute Genome Sequencing Center for Infectious Disease"/>
            <person name="Wu L."/>
            <person name="Ma J."/>
        </authorList>
    </citation>
    <scope>NUCLEOTIDE SEQUENCE [LARGE SCALE GENOMIC DNA]</scope>
    <source>
        <strain evidence="4">CGMCC 4.7152</strain>
    </source>
</reference>
<dbReference type="EMBL" id="JBHSIU010000001">
    <property type="protein sequence ID" value="MFC4996223.1"/>
    <property type="molecule type" value="Genomic_DNA"/>
</dbReference>
<comment type="caution">
    <text evidence="3">The sequence shown here is derived from an EMBL/GenBank/DDBJ whole genome shotgun (WGS) entry which is preliminary data.</text>
</comment>
<keyword evidence="1" id="KW-0812">Transmembrane</keyword>
<dbReference type="Pfam" id="PF13472">
    <property type="entry name" value="Lipase_GDSL_2"/>
    <property type="match status" value="1"/>
</dbReference>